<feature type="region of interest" description="Disordered" evidence="1">
    <location>
        <begin position="137"/>
        <end position="186"/>
    </location>
</feature>
<keyword evidence="2" id="KW-0812">Transmembrane</keyword>
<dbReference type="KEGG" id="vg:8797318"/>
<sequence>MYPLVVIAIILAVICLTGAAIYLLVEIGLAAERANKRVRVKRNMRKLASQLGNGTLDSSIGPCTISRNMESALGASRWDSDTEDGDTVSTTSTSGGGGEGTLTRVCVRGGPHVTAPMYENFCGSGNRHFPPVNDPGYHSRETLCSGPPRQAQVPPATPTPDEVTVDVGSGPGEPGAYEDPIPMQGPEPEQVQIEVTVTGAGGEGEVEGEFFYDE</sequence>
<feature type="region of interest" description="Disordered" evidence="1">
    <location>
        <begin position="75"/>
        <end position="102"/>
    </location>
</feature>
<keyword evidence="4" id="KW-1185">Reference proteome</keyword>
<evidence type="ECO:0000313" key="3">
    <source>
        <dbReference type="EMBL" id="ADC54016.1"/>
    </source>
</evidence>
<feature type="transmembrane region" description="Helical" evidence="2">
    <location>
        <begin position="6"/>
        <end position="31"/>
    </location>
</feature>
<protein>
    <submittedName>
        <fullName evidence="3">Uncharacterized protein</fullName>
    </submittedName>
</protein>
<dbReference type="EMBL" id="GQ329670">
    <property type="protein sequence ID" value="ADC54016.1"/>
    <property type="molecule type" value="Genomic_DNA"/>
</dbReference>
<keyword evidence="2" id="KW-1133">Transmembrane helix</keyword>
<name>D3IZR2_9POXV</name>
<dbReference type="RefSeq" id="YP_003457420.1">
    <property type="nucleotide sequence ID" value="NC_013804.1"/>
</dbReference>
<dbReference type="Proteomes" id="UP000117145">
    <property type="component" value="Segment"/>
</dbReference>
<proteinExistence type="predicted"/>
<evidence type="ECO:0000256" key="2">
    <source>
        <dbReference type="SAM" id="Phobius"/>
    </source>
</evidence>
<dbReference type="GeneID" id="8797318"/>
<evidence type="ECO:0000313" key="4">
    <source>
        <dbReference type="Proteomes" id="UP000117145"/>
    </source>
</evidence>
<dbReference type="OrthoDB" id="34392at10239"/>
<evidence type="ECO:0000256" key="1">
    <source>
        <dbReference type="SAM" id="MobiDB-lite"/>
    </source>
</evidence>
<organism evidence="3 4">
    <name type="scientific">Pseudocowpox virus</name>
    <dbReference type="NCBI Taxonomy" id="129726"/>
    <lineage>
        <taxon>Viruses</taxon>
        <taxon>Varidnaviria</taxon>
        <taxon>Bamfordvirae</taxon>
        <taxon>Nucleocytoviricota</taxon>
        <taxon>Pokkesviricetes</taxon>
        <taxon>Chitovirales</taxon>
        <taxon>Poxviridae</taxon>
        <taxon>Chordopoxvirinae</taxon>
        <taxon>Parapoxvirus</taxon>
        <taxon>Parapoxvirus pseudocowpox</taxon>
    </lineage>
</organism>
<reference evidence="3 4" key="1">
    <citation type="journal article" date="2010" name="J. Gen. Virol.">
        <title>The genome of pseudocowpoxvirus: comparison of a reindeer isolate and a reference strain.</title>
        <authorList>
            <person name="Hautaniemi M."/>
            <person name="Ueda N."/>
            <person name="Tuimala J."/>
            <person name="Mercer A.A."/>
            <person name="Lahdenpera J."/>
            <person name="McInnes C.J."/>
        </authorList>
    </citation>
    <scope>NUCLEOTIDE SEQUENCE [LARGE SCALE GENOMIC DNA]</scope>
    <source>
        <strain evidence="3">VR634</strain>
    </source>
</reference>
<accession>D3IZR2</accession>
<keyword evidence="2" id="KW-0472">Membrane</keyword>